<dbReference type="PANTHER" id="PTHR43386">
    <property type="entry name" value="OLIGOPEPTIDE TRANSPORT SYSTEM PERMEASE PROTEIN APPC"/>
    <property type="match status" value="1"/>
</dbReference>
<evidence type="ECO:0000256" key="4">
    <source>
        <dbReference type="ARBA" id="ARBA00022692"/>
    </source>
</evidence>
<proteinExistence type="inferred from homology"/>
<evidence type="ECO:0000256" key="7">
    <source>
        <dbReference type="RuleBase" id="RU363032"/>
    </source>
</evidence>
<feature type="transmembrane region" description="Helical" evidence="7">
    <location>
        <begin position="95"/>
        <end position="116"/>
    </location>
</feature>
<accession>A0ABP8W3J7</accession>
<comment type="caution">
    <text evidence="9">The sequence shown here is derived from an EMBL/GenBank/DDBJ whole genome shotgun (WGS) entry which is preliminary data.</text>
</comment>
<dbReference type="CDD" id="cd06261">
    <property type="entry name" value="TM_PBP2"/>
    <property type="match status" value="1"/>
</dbReference>
<dbReference type="InterPro" id="IPR035906">
    <property type="entry name" value="MetI-like_sf"/>
</dbReference>
<comment type="subcellular location">
    <subcellularLocation>
        <location evidence="1 7">Cell membrane</location>
        <topology evidence="1 7">Multi-pass membrane protein</topology>
    </subcellularLocation>
</comment>
<evidence type="ECO:0000256" key="3">
    <source>
        <dbReference type="ARBA" id="ARBA00022475"/>
    </source>
</evidence>
<keyword evidence="6 7" id="KW-0472">Membrane</keyword>
<feature type="transmembrane region" description="Helical" evidence="7">
    <location>
        <begin position="262"/>
        <end position="281"/>
    </location>
</feature>
<reference evidence="10" key="1">
    <citation type="journal article" date="2019" name="Int. J. Syst. Evol. Microbiol.">
        <title>The Global Catalogue of Microorganisms (GCM) 10K type strain sequencing project: providing services to taxonomists for standard genome sequencing and annotation.</title>
        <authorList>
            <consortium name="The Broad Institute Genomics Platform"/>
            <consortium name="The Broad Institute Genome Sequencing Center for Infectious Disease"/>
            <person name="Wu L."/>
            <person name="Ma J."/>
        </authorList>
    </citation>
    <scope>NUCLEOTIDE SEQUENCE [LARGE SCALE GENOMIC DNA]</scope>
    <source>
        <strain evidence="10">JCM 18956</strain>
    </source>
</reference>
<dbReference type="PROSITE" id="PS50928">
    <property type="entry name" value="ABC_TM1"/>
    <property type="match status" value="1"/>
</dbReference>
<evidence type="ECO:0000256" key="5">
    <source>
        <dbReference type="ARBA" id="ARBA00022989"/>
    </source>
</evidence>
<keyword evidence="4 7" id="KW-0812">Transmembrane</keyword>
<evidence type="ECO:0000313" key="10">
    <source>
        <dbReference type="Proteomes" id="UP001501295"/>
    </source>
</evidence>
<keyword evidence="3" id="KW-1003">Cell membrane</keyword>
<dbReference type="RefSeq" id="WP_345376434.1">
    <property type="nucleotide sequence ID" value="NZ_BAABLM010000005.1"/>
</dbReference>
<feature type="domain" description="ABC transmembrane type-1" evidence="8">
    <location>
        <begin position="93"/>
        <end position="282"/>
    </location>
</feature>
<evidence type="ECO:0000313" key="9">
    <source>
        <dbReference type="EMBL" id="GAA4680400.1"/>
    </source>
</evidence>
<dbReference type="PANTHER" id="PTHR43386:SF1">
    <property type="entry name" value="D,D-DIPEPTIDE TRANSPORT SYSTEM PERMEASE PROTEIN DDPC-RELATED"/>
    <property type="match status" value="1"/>
</dbReference>
<dbReference type="SUPFAM" id="SSF161098">
    <property type="entry name" value="MetI-like"/>
    <property type="match status" value="1"/>
</dbReference>
<gene>
    <name evidence="9" type="ORF">GCM10025780_27080</name>
</gene>
<keyword evidence="2 7" id="KW-0813">Transport</keyword>
<name>A0ABP8W3J7_9MICO</name>
<feature type="transmembrane region" description="Helical" evidence="7">
    <location>
        <begin position="31"/>
        <end position="51"/>
    </location>
</feature>
<dbReference type="Proteomes" id="UP001501295">
    <property type="component" value="Unassembled WGS sequence"/>
</dbReference>
<evidence type="ECO:0000259" key="8">
    <source>
        <dbReference type="PROSITE" id="PS50928"/>
    </source>
</evidence>
<feature type="transmembrane region" description="Helical" evidence="7">
    <location>
        <begin position="137"/>
        <end position="170"/>
    </location>
</feature>
<dbReference type="Gene3D" id="1.10.3720.10">
    <property type="entry name" value="MetI-like"/>
    <property type="match status" value="1"/>
</dbReference>
<organism evidence="9 10">
    <name type="scientific">Frondihabitans cladoniiphilus</name>
    <dbReference type="NCBI Taxonomy" id="715785"/>
    <lineage>
        <taxon>Bacteria</taxon>
        <taxon>Bacillati</taxon>
        <taxon>Actinomycetota</taxon>
        <taxon>Actinomycetes</taxon>
        <taxon>Micrococcales</taxon>
        <taxon>Microbacteriaceae</taxon>
        <taxon>Frondihabitans</taxon>
    </lineage>
</organism>
<evidence type="ECO:0000256" key="2">
    <source>
        <dbReference type="ARBA" id="ARBA00022448"/>
    </source>
</evidence>
<evidence type="ECO:0000256" key="6">
    <source>
        <dbReference type="ARBA" id="ARBA00023136"/>
    </source>
</evidence>
<dbReference type="InterPro" id="IPR000515">
    <property type="entry name" value="MetI-like"/>
</dbReference>
<keyword evidence="10" id="KW-1185">Reference proteome</keyword>
<dbReference type="InterPro" id="IPR050366">
    <property type="entry name" value="BP-dependent_transpt_permease"/>
</dbReference>
<sequence>MSINDPLVLTRPVRLSGKVLPRRRRGWSPSIVLSSIMLGLVIVLVAVVPFLPLYDPFTQNLSIAQQAPFTDMAHLLGTDTLGRDILSRLSLAGRVSLLISVCAVALNVVIGAILGLSSGYFGKALDTIVSGVADLQLAIPIMLLLILVVSVVGPSTSTLILVLGVTYWVAYGRTARAVTLSLRQRDFVLSPITQGARPTWVIRKHLLPKVAPQLAILASFDIGTMITISSSLDYLGLGVQAPTPTWGGMISEGQQYLQTNPWLIILPSIAIFFLVGSVQFLSQRFTGESTGNSISGGM</sequence>
<protein>
    <submittedName>
        <fullName evidence="9">ABC transporter permease</fullName>
    </submittedName>
</protein>
<dbReference type="EMBL" id="BAABLM010000005">
    <property type="protein sequence ID" value="GAA4680400.1"/>
    <property type="molecule type" value="Genomic_DNA"/>
</dbReference>
<keyword evidence="5 7" id="KW-1133">Transmembrane helix</keyword>
<evidence type="ECO:0000256" key="1">
    <source>
        <dbReference type="ARBA" id="ARBA00004651"/>
    </source>
</evidence>
<dbReference type="Pfam" id="PF00528">
    <property type="entry name" value="BPD_transp_1"/>
    <property type="match status" value="1"/>
</dbReference>
<comment type="similarity">
    <text evidence="7">Belongs to the binding-protein-dependent transport system permease family.</text>
</comment>